<dbReference type="EMBL" id="BMRJ01000001">
    <property type="protein sequence ID" value="GGR25420.1"/>
    <property type="molecule type" value="Genomic_DNA"/>
</dbReference>
<reference evidence="1" key="2">
    <citation type="submission" date="2020-09" db="EMBL/GenBank/DDBJ databases">
        <authorList>
            <person name="Sun Q."/>
            <person name="Ohkuma M."/>
        </authorList>
    </citation>
    <scope>NUCLEOTIDE SEQUENCE</scope>
    <source>
        <strain evidence="1">JCM 3346</strain>
    </source>
</reference>
<accession>A0A918CK57</accession>
<comment type="caution">
    <text evidence="1">The sequence shown here is derived from an EMBL/GenBank/DDBJ whole genome shotgun (WGS) entry which is preliminary data.</text>
</comment>
<gene>
    <name evidence="1" type="ORF">GCM10010196_19360</name>
</gene>
<evidence type="ECO:0008006" key="3">
    <source>
        <dbReference type="Google" id="ProtNLM"/>
    </source>
</evidence>
<evidence type="ECO:0000313" key="1">
    <source>
        <dbReference type="EMBL" id="GGR25420.1"/>
    </source>
</evidence>
<evidence type="ECO:0000313" key="2">
    <source>
        <dbReference type="Proteomes" id="UP000610303"/>
    </source>
</evidence>
<sequence>MIGGLGGGPAEAVCSRAGCSAPARWRVEWSNPRIHTDGRTKTWLACDDHVEYLRGFVEARSFPVAVSRFVAPAAAPGGDE</sequence>
<dbReference type="RefSeq" id="WP_189085001.1">
    <property type="nucleotide sequence ID" value="NZ_BMRJ01000001.1"/>
</dbReference>
<organism evidence="1 2">
    <name type="scientific">Agromyces mediolanus</name>
    <name type="common">Corynebacterium mediolanum</name>
    <dbReference type="NCBI Taxonomy" id="41986"/>
    <lineage>
        <taxon>Bacteria</taxon>
        <taxon>Bacillati</taxon>
        <taxon>Actinomycetota</taxon>
        <taxon>Actinomycetes</taxon>
        <taxon>Micrococcales</taxon>
        <taxon>Microbacteriaceae</taxon>
        <taxon>Agromyces</taxon>
    </lineage>
</organism>
<name>A0A918CK57_AGRME</name>
<reference evidence="1" key="1">
    <citation type="journal article" date="2014" name="Int. J. Syst. Evol. Microbiol.">
        <title>Complete genome sequence of Corynebacterium casei LMG S-19264T (=DSM 44701T), isolated from a smear-ripened cheese.</title>
        <authorList>
            <consortium name="US DOE Joint Genome Institute (JGI-PGF)"/>
            <person name="Walter F."/>
            <person name="Albersmeier A."/>
            <person name="Kalinowski J."/>
            <person name="Ruckert C."/>
        </authorList>
    </citation>
    <scope>NUCLEOTIDE SEQUENCE</scope>
    <source>
        <strain evidence="1">JCM 3346</strain>
    </source>
</reference>
<proteinExistence type="predicted"/>
<dbReference type="Proteomes" id="UP000610303">
    <property type="component" value="Unassembled WGS sequence"/>
</dbReference>
<dbReference type="AlphaFoldDB" id="A0A918CK57"/>
<protein>
    <recommendedName>
        <fullName evidence="3">Acetone carboxylase</fullName>
    </recommendedName>
</protein>
<keyword evidence="2" id="KW-1185">Reference proteome</keyword>